<evidence type="ECO:0000256" key="1">
    <source>
        <dbReference type="RuleBase" id="RU000363"/>
    </source>
</evidence>
<dbReference type="FunCoup" id="Q09486">
    <property type="interactions" value="450"/>
</dbReference>
<protein>
    <submittedName>
        <fullName evidence="2">DeHydrogenases, Short chain</fullName>
    </submittedName>
</protein>
<dbReference type="EMBL" id="BX284602">
    <property type="protein sequence ID" value="CCD66257.2"/>
    <property type="molecule type" value="Genomic_DNA"/>
</dbReference>
<dbReference type="KEGG" id="cel:CELE_C30G12.2"/>
<evidence type="ECO:0000313" key="2">
    <source>
        <dbReference type="EMBL" id="CCD66257.2"/>
    </source>
</evidence>
<comment type="similarity">
    <text evidence="1">Belongs to the short-chain dehydrogenases/reductases (SDR) family.</text>
</comment>
<dbReference type="PIR" id="T15715">
    <property type="entry name" value="T15715"/>
</dbReference>
<name>Q09486_CAEEL</name>
<organism evidence="2 3">
    <name type="scientific">Caenorhabditis elegans</name>
    <dbReference type="NCBI Taxonomy" id="6239"/>
    <lineage>
        <taxon>Eukaryota</taxon>
        <taxon>Metazoa</taxon>
        <taxon>Ecdysozoa</taxon>
        <taxon>Nematoda</taxon>
        <taxon>Chromadorea</taxon>
        <taxon>Rhabditida</taxon>
        <taxon>Rhabditina</taxon>
        <taxon>Rhabditomorpha</taxon>
        <taxon>Rhabditoidea</taxon>
        <taxon>Rhabditidae</taxon>
        <taxon>Peloderinae</taxon>
        <taxon>Caenorhabditis</taxon>
    </lineage>
</organism>
<reference evidence="2 3" key="1">
    <citation type="journal article" date="1998" name="Science">
        <title>Genome sequence of the nematode C. elegans: a platform for investigating biology.</title>
        <authorList>
            <consortium name="The C. elegans sequencing consortium"/>
            <person name="Sulson J.E."/>
            <person name="Waterston R."/>
        </authorList>
    </citation>
    <scope>NUCLEOTIDE SEQUENCE [LARGE SCALE GENOMIC DNA]</scope>
    <source>
        <strain evidence="2 3">Bristol N2</strain>
    </source>
</reference>
<dbReference type="Pfam" id="PF00106">
    <property type="entry name" value="adh_short"/>
    <property type="match status" value="1"/>
</dbReference>
<dbReference type="Gene3D" id="3.40.50.720">
    <property type="entry name" value="NAD(P)-binding Rossmann-like Domain"/>
    <property type="match status" value="1"/>
</dbReference>
<dbReference type="InterPro" id="IPR036291">
    <property type="entry name" value="NAD(P)-bd_dom_sf"/>
</dbReference>
<dbReference type="CTD" id="174195"/>
<dbReference type="UCSC" id="C30G12.2">
    <property type="organism name" value="c. elegans"/>
</dbReference>
<dbReference type="SUPFAM" id="SSF51735">
    <property type="entry name" value="NAD(P)-binding Rossmann-fold domains"/>
    <property type="match status" value="1"/>
</dbReference>
<keyword evidence="3" id="KW-1185">Reference proteome</keyword>
<sequence length="276" mass="30567">MPNYELKGNLKMADVADPEVESRPQRFPKNIMITGANRGIGFGLVKHFLEYDGIELLIATCRNPEKADELNALKNDRRLHVIALNVDDDESIKKVFDEVSSLVSSNGLNMLINNAGILLPYEVDGPKICRKTMMKQLETNSVSVAILTQIFLPLIKTAASAAEGDEASIDRASIINISSTMASIEMNNGCFDGPMTAYRMSKSALNAFARQSFMELSKYHILVTSFCPGWVRTDMGGDNADLDVNESTKTLSANILRLDNRNNGLYFDRFLHPIPN</sequence>
<accession>Q09486</accession>
<dbReference type="InParanoid" id="Q09486"/>
<dbReference type="PhylomeDB" id="Q09486"/>
<gene>
    <name evidence="2 4" type="ORF">C30G12.2</name>
    <name evidence="2" type="ORF">CELE_C30G12.2</name>
</gene>
<dbReference type="Bgee" id="WBGene00016274">
    <property type="expression patterns" value="Expressed in adult organism and 2 other cell types or tissues"/>
</dbReference>
<proteinExistence type="evidence at protein level"/>
<dbReference type="AGR" id="WB:WBGene00016274"/>
<dbReference type="PaxDb" id="6239-C30G12.2"/>
<dbReference type="STRING" id="6239.C30G12.2.1"/>
<dbReference type="PRINTS" id="PR00081">
    <property type="entry name" value="GDHRDH"/>
</dbReference>
<dbReference type="RefSeq" id="NP_495520.2">
    <property type="nucleotide sequence ID" value="NM_063119.7"/>
</dbReference>
<dbReference type="PANTHER" id="PTHR43544:SF16">
    <property type="entry name" value="DEHYDROGENASES, SHORT CHAIN"/>
    <property type="match status" value="1"/>
</dbReference>
<dbReference type="AlphaFoldDB" id="Q09486"/>
<dbReference type="HOGENOM" id="CLU_010194_9_1_1"/>
<evidence type="ECO:0000313" key="3">
    <source>
        <dbReference type="Proteomes" id="UP000001940"/>
    </source>
</evidence>
<dbReference type="GO" id="GO:0005737">
    <property type="term" value="C:cytoplasm"/>
    <property type="evidence" value="ECO:0000318"/>
    <property type="project" value="GO_Central"/>
</dbReference>
<dbReference type="Proteomes" id="UP000001940">
    <property type="component" value="Chromosome II"/>
</dbReference>
<dbReference type="InterPro" id="IPR002347">
    <property type="entry name" value="SDR_fam"/>
</dbReference>
<dbReference type="GO" id="GO:0016491">
    <property type="term" value="F:oxidoreductase activity"/>
    <property type="evidence" value="ECO:0000318"/>
    <property type="project" value="GO_Central"/>
</dbReference>
<dbReference type="PeptideAtlas" id="Q09486"/>
<dbReference type="WormBase" id="C30G12.2">
    <property type="protein sequence ID" value="CE52872"/>
    <property type="gene ID" value="WBGene00016274"/>
</dbReference>
<dbReference type="OrthoDB" id="7289984at2759"/>
<evidence type="ECO:0000313" key="4">
    <source>
        <dbReference type="WormBase" id="C30G12.2"/>
    </source>
</evidence>
<dbReference type="InterPro" id="IPR051468">
    <property type="entry name" value="Fungal_SecMetab_SDRs"/>
</dbReference>
<dbReference type="CDD" id="cd05325">
    <property type="entry name" value="carb_red_sniffer_like_SDR_c"/>
    <property type="match status" value="1"/>
</dbReference>
<evidence type="ECO:0007829" key="5">
    <source>
        <dbReference type="PeptideAtlas" id="Q09486"/>
    </source>
</evidence>
<dbReference type="PANTHER" id="PTHR43544">
    <property type="entry name" value="SHORT-CHAIN DEHYDROGENASE/REDUCTASE"/>
    <property type="match status" value="1"/>
</dbReference>
<keyword evidence="5" id="KW-1267">Proteomics identification</keyword>
<dbReference type="eggNOG" id="KOG1611">
    <property type="taxonomic scope" value="Eukaryota"/>
</dbReference>
<dbReference type="PRINTS" id="PR00080">
    <property type="entry name" value="SDRFAMILY"/>
</dbReference>
<dbReference type="SMR" id="Q09486"/>
<dbReference type="GeneID" id="174195"/>